<accession>A0A835I993</accession>
<organism evidence="1 2">
    <name type="scientific">Coptis chinensis</name>
    <dbReference type="NCBI Taxonomy" id="261450"/>
    <lineage>
        <taxon>Eukaryota</taxon>
        <taxon>Viridiplantae</taxon>
        <taxon>Streptophyta</taxon>
        <taxon>Embryophyta</taxon>
        <taxon>Tracheophyta</taxon>
        <taxon>Spermatophyta</taxon>
        <taxon>Magnoliopsida</taxon>
        <taxon>Ranunculales</taxon>
        <taxon>Ranunculaceae</taxon>
        <taxon>Coptidoideae</taxon>
        <taxon>Coptis</taxon>
    </lineage>
</organism>
<gene>
    <name evidence="1" type="ORF">IFM89_034124</name>
</gene>
<dbReference type="EMBL" id="JADFTS010000004">
    <property type="protein sequence ID" value="KAF9611653.1"/>
    <property type="molecule type" value="Genomic_DNA"/>
</dbReference>
<dbReference type="AlphaFoldDB" id="A0A835I993"/>
<keyword evidence="2" id="KW-1185">Reference proteome</keyword>
<proteinExistence type="predicted"/>
<evidence type="ECO:0000313" key="1">
    <source>
        <dbReference type="EMBL" id="KAF9611653.1"/>
    </source>
</evidence>
<evidence type="ECO:0000313" key="2">
    <source>
        <dbReference type="Proteomes" id="UP000631114"/>
    </source>
</evidence>
<dbReference type="Proteomes" id="UP000631114">
    <property type="component" value="Unassembled WGS sequence"/>
</dbReference>
<reference evidence="1 2" key="1">
    <citation type="submission" date="2020-10" db="EMBL/GenBank/DDBJ databases">
        <title>The Coptis chinensis genome and diversification of protoberbering-type alkaloids.</title>
        <authorList>
            <person name="Wang B."/>
            <person name="Shu S."/>
            <person name="Song C."/>
            <person name="Liu Y."/>
        </authorList>
    </citation>
    <scope>NUCLEOTIDE SEQUENCE [LARGE SCALE GENOMIC DNA]</scope>
    <source>
        <strain evidence="1">HL-2020</strain>
        <tissue evidence="1">Leaf</tissue>
    </source>
</reference>
<sequence>MSISEDWMDARSFNNLAEPACTPSIILTQDASIHGGGTAIYQRIQNGFGKILRVLLSHYRFWLHFCLRMLRALDPCYVHIDKKKSAFVCFSNERVARFFLAKGLYDTKIWISINDARNGFTINDVHHVTDMDSKVKAMFKLIEEDHGFFLRRGEMYYKKRRANEIGRRVLPSLSCFSEKITITPEEHSVGAQ</sequence>
<name>A0A835I993_9MAGN</name>
<comment type="caution">
    <text evidence="1">The sequence shown here is derived from an EMBL/GenBank/DDBJ whole genome shotgun (WGS) entry which is preliminary data.</text>
</comment>
<protein>
    <submittedName>
        <fullName evidence="1">Uncharacterized protein</fullName>
    </submittedName>
</protein>